<reference evidence="2" key="1">
    <citation type="journal article" date="2022" name="Mol. Ecol. Resour.">
        <title>The genomes of chicory, endive, great burdock and yacon provide insights into Asteraceae palaeo-polyploidization history and plant inulin production.</title>
        <authorList>
            <person name="Fan W."/>
            <person name="Wang S."/>
            <person name="Wang H."/>
            <person name="Wang A."/>
            <person name="Jiang F."/>
            <person name="Liu H."/>
            <person name="Zhao H."/>
            <person name="Xu D."/>
            <person name="Zhang Y."/>
        </authorList>
    </citation>
    <scope>NUCLEOTIDE SEQUENCE [LARGE SCALE GENOMIC DNA]</scope>
    <source>
        <strain evidence="2">cv. Niubang</strain>
    </source>
</reference>
<name>A0ACB8XRG3_ARCLA</name>
<accession>A0ACB8XRG3</accession>
<evidence type="ECO:0000313" key="2">
    <source>
        <dbReference type="Proteomes" id="UP001055879"/>
    </source>
</evidence>
<proteinExistence type="predicted"/>
<protein>
    <submittedName>
        <fullName evidence="1">Uncharacterized protein</fullName>
    </submittedName>
</protein>
<dbReference type="Proteomes" id="UP001055879">
    <property type="component" value="Linkage Group LG15"/>
</dbReference>
<dbReference type="EMBL" id="CM042061">
    <property type="protein sequence ID" value="KAI3672766.1"/>
    <property type="molecule type" value="Genomic_DNA"/>
</dbReference>
<organism evidence="1 2">
    <name type="scientific">Arctium lappa</name>
    <name type="common">Greater burdock</name>
    <name type="synonym">Lappa major</name>
    <dbReference type="NCBI Taxonomy" id="4217"/>
    <lineage>
        <taxon>Eukaryota</taxon>
        <taxon>Viridiplantae</taxon>
        <taxon>Streptophyta</taxon>
        <taxon>Embryophyta</taxon>
        <taxon>Tracheophyta</taxon>
        <taxon>Spermatophyta</taxon>
        <taxon>Magnoliopsida</taxon>
        <taxon>eudicotyledons</taxon>
        <taxon>Gunneridae</taxon>
        <taxon>Pentapetalae</taxon>
        <taxon>asterids</taxon>
        <taxon>campanulids</taxon>
        <taxon>Asterales</taxon>
        <taxon>Asteraceae</taxon>
        <taxon>Carduoideae</taxon>
        <taxon>Cardueae</taxon>
        <taxon>Arctiinae</taxon>
        <taxon>Arctium</taxon>
    </lineage>
</organism>
<keyword evidence="2" id="KW-1185">Reference proteome</keyword>
<comment type="caution">
    <text evidence="1">The sequence shown here is derived from an EMBL/GenBank/DDBJ whole genome shotgun (WGS) entry which is preliminary data.</text>
</comment>
<reference evidence="1 2" key="2">
    <citation type="journal article" date="2022" name="Mol. Ecol. Resour.">
        <title>The genomes of chicory, endive, great burdock and yacon provide insights into Asteraceae paleo-polyploidization history and plant inulin production.</title>
        <authorList>
            <person name="Fan W."/>
            <person name="Wang S."/>
            <person name="Wang H."/>
            <person name="Wang A."/>
            <person name="Jiang F."/>
            <person name="Liu H."/>
            <person name="Zhao H."/>
            <person name="Xu D."/>
            <person name="Zhang Y."/>
        </authorList>
    </citation>
    <scope>NUCLEOTIDE SEQUENCE [LARGE SCALE GENOMIC DNA]</scope>
    <source>
        <strain evidence="2">cv. Niubang</strain>
    </source>
</reference>
<gene>
    <name evidence="1" type="ORF">L6452_38865</name>
</gene>
<sequence>MGNVIGACCMASEGSSVKVIYWEGNMKSLTGKRRLAGEIMFEFPDCMVCDADRFYIGNAIPALSIDDQLRPGKTYFVLPLEIFSSEILSSSSISAFAACTPRRTPTDVKEGPLEYIKGSNGRFLIKVKPEFMARHLLSRGGHDDNQQNGGTIISNPTASSLCSTLELKKEYEQLVRSKVQTWSPNLDTISETKRIRYSPYRFFGLEQEEKEDDALI</sequence>
<evidence type="ECO:0000313" key="1">
    <source>
        <dbReference type="EMBL" id="KAI3672766.1"/>
    </source>
</evidence>